<name>A0A386Z752_9NOCA</name>
<accession>A0A386Z752</accession>
<dbReference type="AlphaFoldDB" id="A0A386Z752"/>
<dbReference type="RefSeq" id="WP_120735372.1">
    <property type="nucleotide sequence ID" value="NZ_CP032568.1"/>
</dbReference>
<proteinExistence type="predicted"/>
<reference evidence="2 3" key="1">
    <citation type="submission" date="2018-09" db="EMBL/GenBank/DDBJ databases">
        <title>Nocardia yunnanensis sp. nov., an actinomycete isolated from a soil sample.</title>
        <authorList>
            <person name="Zhang J."/>
        </authorList>
    </citation>
    <scope>NUCLEOTIDE SEQUENCE [LARGE SCALE GENOMIC DNA]</scope>
    <source>
        <strain evidence="2 3">CFHS0054</strain>
    </source>
</reference>
<dbReference type="Proteomes" id="UP000267164">
    <property type="component" value="Chromosome"/>
</dbReference>
<organism evidence="2 3">
    <name type="scientific">Nocardia yunnanensis</name>
    <dbReference type="NCBI Taxonomy" id="2382165"/>
    <lineage>
        <taxon>Bacteria</taxon>
        <taxon>Bacillati</taxon>
        <taxon>Actinomycetota</taxon>
        <taxon>Actinomycetes</taxon>
        <taxon>Mycobacteriales</taxon>
        <taxon>Nocardiaceae</taxon>
        <taxon>Nocardia</taxon>
    </lineage>
</organism>
<dbReference type="OrthoDB" id="4539803at2"/>
<evidence type="ECO:0000313" key="3">
    <source>
        <dbReference type="Proteomes" id="UP000267164"/>
    </source>
</evidence>
<keyword evidence="1" id="KW-1133">Transmembrane helix</keyword>
<dbReference type="KEGG" id="nyu:D7D52_05720"/>
<protein>
    <submittedName>
        <fullName evidence="2">Uncharacterized protein</fullName>
    </submittedName>
</protein>
<keyword evidence="3" id="KW-1185">Reference proteome</keyword>
<keyword evidence="1" id="KW-0812">Transmembrane</keyword>
<sequence>MSTEQGRRDDLWSQDTDVYVPVAADYQPPAPPSRDPAPIGKFVAIAAASTLGMAVLAAAGVFIGSQFGKQSESTLAATEFTAGAATATQSTPPPAGAPLATVLAWIRAGAQVDPAKFHTATDTDGTATDLGTAVAFTSPTKKIQCMTPRSAAADAPGLSCLVNFDNPPPRPAGHPNTEWNAGWVDFPGETAGVGRAANDQGQFALGYGATLTYGSRLTFDDYECRMDQTGLICADPTAGSALQLSSSGPAPFGCFAKLDSKSYGIGYSCTGSDATVPVAPPRPYR</sequence>
<feature type="transmembrane region" description="Helical" evidence="1">
    <location>
        <begin position="42"/>
        <end position="63"/>
    </location>
</feature>
<evidence type="ECO:0000256" key="1">
    <source>
        <dbReference type="SAM" id="Phobius"/>
    </source>
</evidence>
<evidence type="ECO:0000313" key="2">
    <source>
        <dbReference type="EMBL" id="AYF73440.1"/>
    </source>
</evidence>
<gene>
    <name evidence="2" type="ORF">D7D52_05720</name>
</gene>
<dbReference type="EMBL" id="CP032568">
    <property type="protein sequence ID" value="AYF73440.1"/>
    <property type="molecule type" value="Genomic_DNA"/>
</dbReference>
<keyword evidence="1" id="KW-0472">Membrane</keyword>